<dbReference type="AlphaFoldDB" id="A0A645C337"/>
<protein>
    <submittedName>
        <fullName evidence="1">Uncharacterized protein</fullName>
    </submittedName>
</protein>
<evidence type="ECO:0000313" key="1">
    <source>
        <dbReference type="EMBL" id="MPM72072.1"/>
    </source>
</evidence>
<organism evidence="1">
    <name type="scientific">bioreactor metagenome</name>
    <dbReference type="NCBI Taxonomy" id="1076179"/>
    <lineage>
        <taxon>unclassified sequences</taxon>
        <taxon>metagenomes</taxon>
        <taxon>ecological metagenomes</taxon>
    </lineage>
</organism>
<dbReference type="EMBL" id="VSSQ01024514">
    <property type="protein sequence ID" value="MPM72072.1"/>
    <property type="molecule type" value="Genomic_DNA"/>
</dbReference>
<proteinExistence type="predicted"/>
<accession>A0A645C337</accession>
<sequence length="262" mass="29884">MRRLATQFQRHRHELARCRLGDAAAAFGAAGERHHAHARVLHQRCTHLLAGTRQHVQQTGRQARFLRDLGQQQARRRRDFRWLQDHGIACGQRRGHLLCLHGHRRVPWRDGGDDAIGLVHRHRQIVAARRRHLGTRGLAHRCVIAERGRRALHLRLAFAPDLAVLDHLQARQLFAAALHAVGNLRQDGRARRGQHVAPLLVARRIVGHLHGDVGRLRARSRDLVVGLARRRIHRHQGRNTSVAIHRLAADPHFLEGSVCHAW</sequence>
<name>A0A645C337_9ZZZZ</name>
<comment type="caution">
    <text evidence="1">The sequence shown here is derived from an EMBL/GenBank/DDBJ whole genome shotgun (WGS) entry which is preliminary data.</text>
</comment>
<reference evidence="1" key="1">
    <citation type="submission" date="2019-08" db="EMBL/GenBank/DDBJ databases">
        <authorList>
            <person name="Kucharzyk K."/>
            <person name="Murdoch R.W."/>
            <person name="Higgins S."/>
            <person name="Loffler F."/>
        </authorList>
    </citation>
    <scope>NUCLEOTIDE SEQUENCE</scope>
</reference>
<gene>
    <name evidence="1" type="ORF">SDC9_119045</name>
</gene>